<comment type="caution">
    <text evidence="1">The sequence shown here is derived from an EMBL/GenBank/DDBJ whole genome shotgun (WGS) entry which is preliminary data.</text>
</comment>
<name>A0A2A5T0A7_9GAMM</name>
<accession>A0A2A5T0A7</accession>
<evidence type="ECO:0000313" key="2">
    <source>
        <dbReference type="Proteomes" id="UP000219020"/>
    </source>
</evidence>
<organism evidence="1 2">
    <name type="scientific">Candidatus Enterovibrio escicola</name>
    <dbReference type="NCBI Taxonomy" id="1927127"/>
    <lineage>
        <taxon>Bacteria</taxon>
        <taxon>Pseudomonadati</taxon>
        <taxon>Pseudomonadota</taxon>
        <taxon>Gammaproteobacteria</taxon>
        <taxon>Vibrionales</taxon>
        <taxon>Vibrionaceae</taxon>
        <taxon>Enterovibrio</taxon>
    </lineage>
</organism>
<dbReference type="EMBL" id="NBYY01000033">
    <property type="protein sequence ID" value="PCS21595.1"/>
    <property type="molecule type" value="Genomic_DNA"/>
</dbReference>
<keyword evidence="2" id="KW-1185">Reference proteome</keyword>
<reference evidence="2" key="1">
    <citation type="submission" date="2017-04" db="EMBL/GenBank/DDBJ databases">
        <title>Genome evolution of the luminous symbionts of deep sea anglerfish.</title>
        <authorList>
            <person name="Hendry T.A."/>
        </authorList>
    </citation>
    <scope>NUCLEOTIDE SEQUENCE [LARGE SCALE GENOMIC DNA]</scope>
</reference>
<evidence type="ECO:0000313" key="1">
    <source>
        <dbReference type="EMBL" id="PCS21595.1"/>
    </source>
</evidence>
<sequence length="61" mass="6716">MGNNEVLPTFLTPFRRKIQQVSADGAYDAIACHHVLTNKGITPTILPRSNAGYPEEGHPRN</sequence>
<gene>
    <name evidence="1" type="ORF">BTN49_2844</name>
</gene>
<dbReference type="Proteomes" id="UP000219020">
    <property type="component" value="Unassembled WGS sequence"/>
</dbReference>
<protein>
    <submittedName>
        <fullName evidence="1">Mobile element protein</fullName>
    </submittedName>
</protein>
<dbReference type="AlphaFoldDB" id="A0A2A5T0A7"/>
<proteinExistence type="predicted"/>